<reference evidence="3 4" key="1">
    <citation type="submission" date="2020-04" db="EMBL/GenBank/DDBJ databases">
        <title>Perkinsus olseni comparative genomics.</title>
        <authorList>
            <person name="Bogema D.R."/>
        </authorList>
    </citation>
    <scope>NUCLEOTIDE SEQUENCE [LARGE SCALE GENOMIC DNA]</scope>
    <source>
        <strain evidence="3">00978-12</strain>
    </source>
</reference>
<dbReference type="EMBL" id="JABANP010000068">
    <property type="protein sequence ID" value="KAF4691931.1"/>
    <property type="molecule type" value="Genomic_DNA"/>
</dbReference>
<gene>
    <name evidence="3" type="ORF">FOZ60_014419</name>
</gene>
<dbReference type="Proteomes" id="UP000541610">
    <property type="component" value="Unassembled WGS sequence"/>
</dbReference>
<dbReference type="OrthoDB" id="10287764at2759"/>
<organism evidence="3 4">
    <name type="scientific">Perkinsus olseni</name>
    <name type="common">Perkinsus atlanticus</name>
    <dbReference type="NCBI Taxonomy" id="32597"/>
    <lineage>
        <taxon>Eukaryota</taxon>
        <taxon>Sar</taxon>
        <taxon>Alveolata</taxon>
        <taxon>Perkinsozoa</taxon>
        <taxon>Perkinsea</taxon>
        <taxon>Perkinsida</taxon>
        <taxon>Perkinsidae</taxon>
        <taxon>Perkinsus</taxon>
    </lineage>
</organism>
<comment type="caution">
    <text evidence="3">The sequence shown here is derived from an EMBL/GenBank/DDBJ whole genome shotgun (WGS) entry which is preliminary data.</text>
</comment>
<evidence type="ECO:0000313" key="3">
    <source>
        <dbReference type="EMBL" id="KAF4691931.1"/>
    </source>
</evidence>
<proteinExistence type="predicted"/>
<evidence type="ECO:0000256" key="1">
    <source>
        <dbReference type="SAM" id="MobiDB-lite"/>
    </source>
</evidence>
<sequence length="196" mass="21367">MASKESAGPYLPVFIEPPSPEGTIATEAPRPKGITVRELLVIHHTARFMRIHGDQAEIACRLNPAMEAYVPFLSPEHPYYAYYSYVKRYNLTLSKALDATPAYECLLPPGWKERDAQLEEYLSAVPGASTLNQPSKAARSEQSPSEPGSVSMSLTSRSAGDTTRLQLPRDSSLAVAFSSQDLDDEGKMSNDGGMVS</sequence>
<protein>
    <recommendedName>
        <fullName evidence="2">SURP motif domain-containing protein</fullName>
    </recommendedName>
</protein>
<dbReference type="PROSITE" id="PS50128">
    <property type="entry name" value="SURP"/>
    <property type="match status" value="1"/>
</dbReference>
<name>A0A7J6P994_PEROL</name>
<dbReference type="InterPro" id="IPR000061">
    <property type="entry name" value="Surp"/>
</dbReference>
<feature type="domain" description="SURP motif" evidence="2">
    <location>
        <begin position="41"/>
        <end position="83"/>
    </location>
</feature>
<dbReference type="Pfam" id="PF01805">
    <property type="entry name" value="Surp"/>
    <property type="match status" value="1"/>
</dbReference>
<evidence type="ECO:0000313" key="4">
    <source>
        <dbReference type="Proteomes" id="UP000541610"/>
    </source>
</evidence>
<feature type="compositionally biased region" description="Polar residues" evidence="1">
    <location>
        <begin position="129"/>
        <end position="165"/>
    </location>
</feature>
<feature type="region of interest" description="Disordered" evidence="1">
    <location>
        <begin position="129"/>
        <end position="196"/>
    </location>
</feature>
<accession>A0A7J6P994</accession>
<evidence type="ECO:0000259" key="2">
    <source>
        <dbReference type="PROSITE" id="PS50128"/>
    </source>
</evidence>
<dbReference type="InterPro" id="IPR035967">
    <property type="entry name" value="SWAP/Surp_sf"/>
</dbReference>
<dbReference type="Gene3D" id="1.10.10.790">
    <property type="entry name" value="Surp module"/>
    <property type="match status" value="1"/>
</dbReference>
<dbReference type="SUPFAM" id="SSF109905">
    <property type="entry name" value="Surp module (SWAP domain)"/>
    <property type="match status" value="1"/>
</dbReference>
<dbReference type="GO" id="GO:0006396">
    <property type="term" value="P:RNA processing"/>
    <property type="evidence" value="ECO:0007669"/>
    <property type="project" value="InterPro"/>
</dbReference>
<dbReference type="AlphaFoldDB" id="A0A7J6P994"/>
<dbReference type="GO" id="GO:0003723">
    <property type="term" value="F:RNA binding"/>
    <property type="evidence" value="ECO:0007669"/>
    <property type="project" value="InterPro"/>
</dbReference>